<sequence>MKQLVKDYCLSLGLDCVGIAPPGPYEELIDRLQKRIDRGHSIEFDESNLQKRATPRQLMADVQSIIVCLFPYYTGRQPGANLSKYTYSRDYHLVIKEKLAQLHAYLQSLQPDFRSQAYADNGPLADRYLAYLAGLGFYGINSCLITDKYGSYFFIGYLLTNYPFPPDSPLDRVCLQCGRCQAACPGQIILGDFSIDPRGCKSYLTQKKAPLSPEETAIIRKTPLIFGCDICQDVCPHNQNIAFTPLADFQQDISPVLHEDELAPLSNKQFHRLFGHRAFSWRGKQVLLRNLRITAGQQES</sequence>
<dbReference type="GO" id="GO:0008616">
    <property type="term" value="P:tRNA queuosine(34) biosynthetic process"/>
    <property type="evidence" value="ECO:0007669"/>
    <property type="project" value="UniProtKB-KW"/>
</dbReference>
<accession>A0A4R1PZL4</accession>
<keyword evidence="7" id="KW-0408">Iron</keyword>
<dbReference type="GO" id="GO:0046872">
    <property type="term" value="F:metal ion binding"/>
    <property type="evidence" value="ECO:0007669"/>
    <property type="project" value="UniProtKB-KW"/>
</dbReference>
<keyword evidence="3" id="KW-0819">tRNA processing</keyword>
<keyword evidence="8" id="KW-0411">Iron-sulfur</keyword>
<evidence type="ECO:0000256" key="4">
    <source>
        <dbReference type="ARBA" id="ARBA00022723"/>
    </source>
</evidence>
<keyword evidence="6" id="KW-0560">Oxidoreductase</keyword>
<dbReference type="OrthoDB" id="9784571at2"/>
<dbReference type="RefSeq" id="WP_132076602.1">
    <property type="nucleotide sequence ID" value="NZ_SLUI01000003.1"/>
</dbReference>
<evidence type="ECO:0000256" key="1">
    <source>
        <dbReference type="ARBA" id="ARBA00022485"/>
    </source>
</evidence>
<dbReference type="SUPFAM" id="SSF54862">
    <property type="entry name" value="4Fe-4S ferredoxins"/>
    <property type="match status" value="1"/>
</dbReference>
<dbReference type="InterPro" id="IPR013542">
    <property type="entry name" value="QueG_DUF1730"/>
</dbReference>
<proteinExistence type="predicted"/>
<dbReference type="PROSITE" id="PS00198">
    <property type="entry name" value="4FE4S_FER_1"/>
    <property type="match status" value="1"/>
</dbReference>
<evidence type="ECO:0000313" key="10">
    <source>
        <dbReference type="EMBL" id="TCL38596.1"/>
    </source>
</evidence>
<dbReference type="GO" id="GO:0051539">
    <property type="term" value="F:4 iron, 4 sulfur cluster binding"/>
    <property type="evidence" value="ECO:0007669"/>
    <property type="project" value="UniProtKB-KW"/>
</dbReference>
<protein>
    <submittedName>
        <fullName evidence="10">Epoxyqueuosine reductase</fullName>
    </submittedName>
</protein>
<dbReference type="AlphaFoldDB" id="A0A4R1PZL4"/>
<dbReference type="EMBL" id="SLUI01000003">
    <property type="protein sequence ID" value="TCL38596.1"/>
    <property type="molecule type" value="Genomic_DNA"/>
</dbReference>
<dbReference type="Pfam" id="PF08331">
    <property type="entry name" value="QueG_DUF1730"/>
    <property type="match status" value="1"/>
</dbReference>
<dbReference type="GO" id="GO:0052693">
    <property type="term" value="F:epoxyqueuosine reductase activity"/>
    <property type="evidence" value="ECO:0007669"/>
    <property type="project" value="TreeGrafter"/>
</dbReference>
<evidence type="ECO:0000256" key="2">
    <source>
        <dbReference type="ARBA" id="ARBA00022490"/>
    </source>
</evidence>
<keyword evidence="5" id="KW-0671">Queuosine biosynthesis</keyword>
<evidence type="ECO:0000259" key="9">
    <source>
        <dbReference type="PROSITE" id="PS51379"/>
    </source>
</evidence>
<comment type="caution">
    <text evidence="10">The sequence shown here is derived from an EMBL/GenBank/DDBJ whole genome shotgun (WGS) entry which is preliminary data.</text>
</comment>
<evidence type="ECO:0000256" key="3">
    <source>
        <dbReference type="ARBA" id="ARBA00022694"/>
    </source>
</evidence>
<keyword evidence="11" id="KW-1185">Reference proteome</keyword>
<dbReference type="InterPro" id="IPR004453">
    <property type="entry name" value="QueG"/>
</dbReference>
<keyword evidence="1" id="KW-0004">4Fe-4S</keyword>
<dbReference type="InterPro" id="IPR017896">
    <property type="entry name" value="4Fe4S_Fe-S-bd"/>
</dbReference>
<name>A0A4R1PZL4_9FIRM</name>
<dbReference type="PANTHER" id="PTHR30002:SF4">
    <property type="entry name" value="EPOXYQUEUOSINE REDUCTASE"/>
    <property type="match status" value="1"/>
</dbReference>
<dbReference type="PANTHER" id="PTHR30002">
    <property type="entry name" value="EPOXYQUEUOSINE REDUCTASE"/>
    <property type="match status" value="1"/>
</dbReference>
<organism evidence="10 11">
    <name type="scientific">Anaerospora hongkongensis</name>
    <dbReference type="NCBI Taxonomy" id="244830"/>
    <lineage>
        <taxon>Bacteria</taxon>
        <taxon>Bacillati</taxon>
        <taxon>Bacillota</taxon>
        <taxon>Negativicutes</taxon>
        <taxon>Selenomonadales</taxon>
        <taxon>Sporomusaceae</taxon>
        <taxon>Anaerospora</taxon>
    </lineage>
</organism>
<evidence type="ECO:0000256" key="5">
    <source>
        <dbReference type="ARBA" id="ARBA00022785"/>
    </source>
</evidence>
<dbReference type="Proteomes" id="UP000295063">
    <property type="component" value="Unassembled WGS sequence"/>
</dbReference>
<evidence type="ECO:0000256" key="8">
    <source>
        <dbReference type="ARBA" id="ARBA00023014"/>
    </source>
</evidence>
<dbReference type="Gene3D" id="3.30.70.20">
    <property type="match status" value="1"/>
</dbReference>
<reference evidence="10 11" key="1">
    <citation type="submission" date="2019-03" db="EMBL/GenBank/DDBJ databases">
        <title>Genomic Encyclopedia of Type Strains, Phase IV (KMG-IV): sequencing the most valuable type-strain genomes for metagenomic binning, comparative biology and taxonomic classification.</title>
        <authorList>
            <person name="Goeker M."/>
        </authorList>
    </citation>
    <scope>NUCLEOTIDE SEQUENCE [LARGE SCALE GENOMIC DNA]</scope>
    <source>
        <strain evidence="10 11">DSM 15969</strain>
    </source>
</reference>
<keyword evidence="2" id="KW-0963">Cytoplasm</keyword>
<evidence type="ECO:0000256" key="7">
    <source>
        <dbReference type="ARBA" id="ARBA00023004"/>
    </source>
</evidence>
<dbReference type="NCBIfam" id="TIGR00276">
    <property type="entry name" value="tRNA epoxyqueuosine(34) reductase QueG"/>
    <property type="match status" value="1"/>
</dbReference>
<dbReference type="InterPro" id="IPR017900">
    <property type="entry name" value="4Fe4S_Fe_S_CS"/>
</dbReference>
<dbReference type="PROSITE" id="PS51379">
    <property type="entry name" value="4FE4S_FER_2"/>
    <property type="match status" value="1"/>
</dbReference>
<evidence type="ECO:0000313" key="11">
    <source>
        <dbReference type="Proteomes" id="UP000295063"/>
    </source>
</evidence>
<evidence type="ECO:0000256" key="6">
    <source>
        <dbReference type="ARBA" id="ARBA00023002"/>
    </source>
</evidence>
<feature type="domain" description="4Fe-4S ferredoxin-type" evidence="9">
    <location>
        <begin position="162"/>
        <end position="193"/>
    </location>
</feature>
<keyword evidence="4" id="KW-0479">Metal-binding</keyword>
<dbReference type="Pfam" id="PF13484">
    <property type="entry name" value="Fer4_16"/>
    <property type="match status" value="1"/>
</dbReference>
<gene>
    <name evidence="10" type="ORF">EV210_10368</name>
</gene>